<dbReference type="GO" id="GO:0005739">
    <property type="term" value="C:mitochondrion"/>
    <property type="evidence" value="ECO:0007669"/>
    <property type="project" value="TreeGrafter"/>
</dbReference>
<sequence length="181" mass="19223">MLSVSRTFLTQAKRSFHSSSAAYLKVGDCIPNVEVQGSSPAETYKAGELLGDKKRAILFGVPGAFTPGCTKSHLPGYIKQANDLKAKGVDFVACVSVNDAFVMNAWGESVGNKGEVKLLADPAGGLAKALDLNFDATGVLGNHRYKRFAAVVENGVVKQLFVEPDNTGLNVSLVENVIKHL</sequence>
<dbReference type="GO" id="GO:0005777">
    <property type="term" value="C:peroxisome"/>
    <property type="evidence" value="ECO:0007669"/>
    <property type="project" value="TreeGrafter"/>
</dbReference>
<gene>
    <name evidence="10" type="ORF">INT44_001331</name>
</gene>
<keyword evidence="4 8" id="KW-0560">Oxidoreductase</keyword>
<organism evidence="10 11">
    <name type="scientific">Umbelopsis vinacea</name>
    <dbReference type="NCBI Taxonomy" id="44442"/>
    <lineage>
        <taxon>Eukaryota</taxon>
        <taxon>Fungi</taxon>
        <taxon>Fungi incertae sedis</taxon>
        <taxon>Mucoromycota</taxon>
        <taxon>Mucoromycotina</taxon>
        <taxon>Umbelopsidomycetes</taxon>
        <taxon>Umbelopsidales</taxon>
        <taxon>Umbelopsidaceae</taxon>
        <taxon>Umbelopsis</taxon>
    </lineage>
</organism>
<protein>
    <recommendedName>
        <fullName evidence="6">Thioredoxin-dependent peroxiredoxin</fullName>
    </recommendedName>
</protein>
<name>A0A8H7QA30_9FUNG</name>
<dbReference type="InterPro" id="IPR037944">
    <property type="entry name" value="PRX5-like"/>
</dbReference>
<evidence type="ECO:0000313" key="11">
    <source>
        <dbReference type="Proteomes" id="UP000612746"/>
    </source>
</evidence>
<dbReference type="GO" id="GO:0045454">
    <property type="term" value="P:cell redox homeostasis"/>
    <property type="evidence" value="ECO:0007669"/>
    <property type="project" value="TreeGrafter"/>
</dbReference>
<dbReference type="GO" id="GO:0034599">
    <property type="term" value="P:cellular response to oxidative stress"/>
    <property type="evidence" value="ECO:0007669"/>
    <property type="project" value="InterPro"/>
</dbReference>
<dbReference type="GO" id="GO:0042744">
    <property type="term" value="P:hydrogen peroxide catabolic process"/>
    <property type="evidence" value="ECO:0007669"/>
    <property type="project" value="TreeGrafter"/>
</dbReference>
<evidence type="ECO:0000256" key="4">
    <source>
        <dbReference type="ARBA" id="ARBA00023002"/>
    </source>
</evidence>
<feature type="active site" description="Cysteine sulfenic acid (-SOH) intermediate" evidence="7">
    <location>
        <position position="69"/>
    </location>
</feature>
<dbReference type="Gene3D" id="3.40.30.10">
    <property type="entry name" value="Glutaredoxin"/>
    <property type="match status" value="1"/>
</dbReference>
<dbReference type="PANTHER" id="PTHR10430">
    <property type="entry name" value="PEROXIREDOXIN"/>
    <property type="match status" value="1"/>
</dbReference>
<evidence type="ECO:0000256" key="5">
    <source>
        <dbReference type="ARBA" id="ARBA00023284"/>
    </source>
</evidence>
<evidence type="ECO:0000256" key="1">
    <source>
        <dbReference type="ARBA" id="ARBA00010505"/>
    </source>
</evidence>
<proteinExistence type="inferred from homology"/>
<keyword evidence="11" id="KW-1185">Reference proteome</keyword>
<dbReference type="EMBL" id="JAEPRA010000002">
    <property type="protein sequence ID" value="KAG2188576.1"/>
    <property type="molecule type" value="Genomic_DNA"/>
</dbReference>
<evidence type="ECO:0000256" key="2">
    <source>
        <dbReference type="ARBA" id="ARBA00022559"/>
    </source>
</evidence>
<dbReference type="AlphaFoldDB" id="A0A8H7QA30"/>
<dbReference type="SUPFAM" id="SSF52833">
    <property type="entry name" value="Thioredoxin-like"/>
    <property type="match status" value="1"/>
</dbReference>
<evidence type="ECO:0000256" key="8">
    <source>
        <dbReference type="RuleBase" id="RU366011"/>
    </source>
</evidence>
<keyword evidence="3 8" id="KW-0049">Antioxidant</keyword>
<dbReference type="Pfam" id="PF08534">
    <property type="entry name" value="Redoxin"/>
    <property type="match status" value="1"/>
</dbReference>
<keyword evidence="5 8" id="KW-0676">Redox-active center</keyword>
<evidence type="ECO:0000256" key="7">
    <source>
        <dbReference type="PIRSR" id="PIRSR637944-1"/>
    </source>
</evidence>
<comment type="similarity">
    <text evidence="1 8">Belongs to the peroxiredoxin family. Prx5 subfamily.</text>
</comment>
<dbReference type="OrthoDB" id="1882547at2759"/>
<dbReference type="InterPro" id="IPR013740">
    <property type="entry name" value="Redoxin"/>
</dbReference>
<dbReference type="PANTHER" id="PTHR10430:SF16">
    <property type="entry name" value="PEROXIREDOXIN-5, MITOCHONDRIAL"/>
    <property type="match status" value="1"/>
</dbReference>
<evidence type="ECO:0000256" key="6">
    <source>
        <dbReference type="ARBA" id="ARBA00079296"/>
    </source>
</evidence>
<comment type="caution">
    <text evidence="10">The sequence shown here is derived from an EMBL/GenBank/DDBJ whole genome shotgun (WGS) entry which is preliminary data.</text>
</comment>
<keyword evidence="2 8" id="KW-0575">Peroxidase</keyword>
<dbReference type="CDD" id="cd03013">
    <property type="entry name" value="PRX5_like"/>
    <property type="match status" value="1"/>
</dbReference>
<dbReference type="PROSITE" id="PS51352">
    <property type="entry name" value="THIOREDOXIN_2"/>
    <property type="match status" value="1"/>
</dbReference>
<dbReference type="InterPro" id="IPR013766">
    <property type="entry name" value="Thioredoxin_domain"/>
</dbReference>
<dbReference type="FunFam" id="3.40.30.10:FF:000020">
    <property type="entry name" value="Peroxiredoxin"/>
    <property type="match status" value="1"/>
</dbReference>
<evidence type="ECO:0000256" key="3">
    <source>
        <dbReference type="ARBA" id="ARBA00022862"/>
    </source>
</evidence>
<evidence type="ECO:0000259" key="9">
    <source>
        <dbReference type="PROSITE" id="PS51352"/>
    </source>
</evidence>
<dbReference type="InterPro" id="IPR036249">
    <property type="entry name" value="Thioredoxin-like_sf"/>
</dbReference>
<dbReference type="GO" id="GO:0008379">
    <property type="term" value="F:thioredoxin peroxidase activity"/>
    <property type="evidence" value="ECO:0007669"/>
    <property type="project" value="InterPro"/>
</dbReference>
<comment type="function">
    <text evidence="8">Thiol-specific peroxidase that catalyzes the reduction of hydrogen peroxide and organic hydroperoxides to water and alcohols, respectively. Plays a role in cell protection against oxidative stress by detoxifying peroxides.</text>
</comment>
<evidence type="ECO:0000313" key="10">
    <source>
        <dbReference type="EMBL" id="KAG2188576.1"/>
    </source>
</evidence>
<feature type="domain" description="Thioredoxin" evidence="9">
    <location>
        <begin position="24"/>
        <end position="181"/>
    </location>
</feature>
<accession>A0A8H7QA30</accession>
<dbReference type="Proteomes" id="UP000612746">
    <property type="component" value="Unassembled WGS sequence"/>
</dbReference>
<reference evidence="10" key="1">
    <citation type="submission" date="2020-12" db="EMBL/GenBank/DDBJ databases">
        <title>Metabolic potential, ecology and presence of endohyphal bacteria is reflected in genomic diversity of Mucoromycotina.</title>
        <authorList>
            <person name="Muszewska A."/>
            <person name="Okrasinska A."/>
            <person name="Steczkiewicz K."/>
            <person name="Drgas O."/>
            <person name="Orlowska M."/>
            <person name="Perlinska-Lenart U."/>
            <person name="Aleksandrzak-Piekarczyk T."/>
            <person name="Szatraj K."/>
            <person name="Zielenkiewicz U."/>
            <person name="Pilsyk S."/>
            <person name="Malc E."/>
            <person name="Mieczkowski P."/>
            <person name="Kruszewska J.S."/>
            <person name="Biernat P."/>
            <person name="Pawlowska J."/>
        </authorList>
    </citation>
    <scope>NUCLEOTIDE SEQUENCE</scope>
    <source>
        <strain evidence="10">WA0000051536</strain>
    </source>
</reference>